<proteinExistence type="predicted"/>
<gene>
    <name evidence="2" type="ORF">UFOPK3837_00108</name>
</gene>
<dbReference type="EMBL" id="CAFBNO010000002">
    <property type="protein sequence ID" value="CAB4945809.1"/>
    <property type="molecule type" value="Genomic_DNA"/>
</dbReference>
<accession>A0A6J7JT26</accession>
<dbReference type="PANTHER" id="PTHR37309:SF1">
    <property type="entry name" value="SLR0284 PROTEIN"/>
    <property type="match status" value="1"/>
</dbReference>
<keyword evidence="1" id="KW-0812">Transmembrane</keyword>
<sequence length="142" mass="15280">MKRFLITAVIDAIGLFVVTSLIPAIALQPYGGDSLWTRILSYVFVGAIFGLVNSIIAPIVKVVAFPIYLLTFGLISVVINGALFLFVAWLSSLFADKIFTINGFTSEGLTVGSLGWAILGALIMSVFSFIAKATSRKKSRDN</sequence>
<dbReference type="AlphaFoldDB" id="A0A6J7JT26"/>
<feature type="transmembrane region" description="Helical" evidence="1">
    <location>
        <begin position="67"/>
        <end position="89"/>
    </location>
</feature>
<protein>
    <submittedName>
        <fullName evidence="2">Unannotated protein</fullName>
    </submittedName>
</protein>
<feature type="transmembrane region" description="Helical" evidence="1">
    <location>
        <begin position="39"/>
        <end position="60"/>
    </location>
</feature>
<evidence type="ECO:0000256" key="1">
    <source>
        <dbReference type="SAM" id="Phobius"/>
    </source>
</evidence>
<organism evidence="2">
    <name type="scientific">freshwater metagenome</name>
    <dbReference type="NCBI Taxonomy" id="449393"/>
    <lineage>
        <taxon>unclassified sequences</taxon>
        <taxon>metagenomes</taxon>
        <taxon>ecological metagenomes</taxon>
    </lineage>
</organism>
<feature type="transmembrane region" description="Helical" evidence="1">
    <location>
        <begin position="109"/>
        <end position="130"/>
    </location>
</feature>
<evidence type="ECO:0000313" key="2">
    <source>
        <dbReference type="EMBL" id="CAB4945809.1"/>
    </source>
</evidence>
<keyword evidence="1" id="KW-0472">Membrane</keyword>
<keyword evidence="1" id="KW-1133">Transmembrane helix</keyword>
<dbReference type="InterPro" id="IPR007165">
    <property type="entry name" value="Phage_holin_4_2"/>
</dbReference>
<dbReference type="Pfam" id="PF04020">
    <property type="entry name" value="Phage_holin_4_2"/>
    <property type="match status" value="1"/>
</dbReference>
<name>A0A6J7JT26_9ZZZZ</name>
<dbReference type="PANTHER" id="PTHR37309">
    <property type="entry name" value="SLR0284 PROTEIN"/>
    <property type="match status" value="1"/>
</dbReference>
<feature type="transmembrane region" description="Helical" evidence="1">
    <location>
        <begin position="5"/>
        <end position="27"/>
    </location>
</feature>
<reference evidence="2" key="1">
    <citation type="submission" date="2020-05" db="EMBL/GenBank/DDBJ databases">
        <authorList>
            <person name="Chiriac C."/>
            <person name="Salcher M."/>
            <person name="Ghai R."/>
            <person name="Kavagutti S V."/>
        </authorList>
    </citation>
    <scope>NUCLEOTIDE SEQUENCE</scope>
</reference>